<feature type="chain" id="PRO_5035438073" description="GH18 domain-containing protein" evidence="1">
    <location>
        <begin position="18"/>
        <end position="529"/>
    </location>
</feature>
<proteinExistence type="predicted"/>
<dbReference type="GO" id="GO:0008061">
    <property type="term" value="F:chitin binding"/>
    <property type="evidence" value="ECO:0007669"/>
    <property type="project" value="InterPro"/>
</dbReference>
<dbReference type="InterPro" id="IPR001223">
    <property type="entry name" value="Glyco_hydro18_cat"/>
</dbReference>
<evidence type="ECO:0000259" key="2">
    <source>
        <dbReference type="PROSITE" id="PS51910"/>
    </source>
</evidence>
<dbReference type="GO" id="GO:0005975">
    <property type="term" value="P:carbohydrate metabolic process"/>
    <property type="evidence" value="ECO:0007669"/>
    <property type="project" value="InterPro"/>
</dbReference>
<keyword evidence="4" id="KW-1185">Reference proteome</keyword>
<dbReference type="Proteomes" id="UP000838878">
    <property type="component" value="Chromosome 11"/>
</dbReference>
<evidence type="ECO:0000313" key="4">
    <source>
        <dbReference type="Proteomes" id="UP000838878"/>
    </source>
</evidence>
<dbReference type="InterPro" id="IPR050314">
    <property type="entry name" value="Glycosyl_Hydrlase_18"/>
</dbReference>
<dbReference type="InterPro" id="IPR017853">
    <property type="entry name" value="GH"/>
</dbReference>
<dbReference type="SUPFAM" id="SSF54556">
    <property type="entry name" value="Chitinase insertion domain"/>
    <property type="match status" value="1"/>
</dbReference>
<accession>A0A8J9V7V3</accession>
<gene>
    <name evidence="3" type="ORF">BINO364_LOCUS3622</name>
</gene>
<sequence length="529" mass="60029">MKVVYFFIVYFLHRSQGYNGSAGPNRDKIVACYYTSWAAYRPGLGSFDISDIEPTLCSHLIYSFVGLDENSFKIKHIDQWQDLEKDGGKGGLKRIVALKEKHKHLKIIVSIGGWNEGSAKYSKMAGDPKLRNVFVKSAVNFLTIHNLDGLDLFWDHPTKRGGVPEDRNNYVSLIKELSEAFEPKGFLLTGSLRSNSGEMNSLYNLEHVNYYLDFLHIMGYEFHGSWDEVIGANAPLHGKDEGDTLNVEYTIKYLLKLGVTPNKIILNLPLFGKTYILTNPGVKGIVYGETATKAVGFSGPFTAEDGFMGYNEICLELANKTSQWVEGWHERSNTPYLWDDDRFISYDNPRSIANKVAFALDHGIGGFAAWTITTDDFRGSCDEEMDTYKDFIERYNKISDQQLMKRALNSLLEAGNKIDHFVAVDDKVRLQLPKATFSNYPLLRTIHDATNIVLEGAKILKEMEKLKGQAQAKPQTDIQKDRIPCIRTCTEICYYGLVNSEMNKMQRSKRTIINYKYVKPSIFKNAPLL</sequence>
<name>A0A8J9V7V3_9NEOP</name>
<evidence type="ECO:0000256" key="1">
    <source>
        <dbReference type="SAM" id="SignalP"/>
    </source>
</evidence>
<dbReference type="PROSITE" id="PS51910">
    <property type="entry name" value="GH18_2"/>
    <property type="match status" value="1"/>
</dbReference>
<dbReference type="OrthoDB" id="73875at2759"/>
<dbReference type="SUPFAM" id="SSF51445">
    <property type="entry name" value="(Trans)glycosidases"/>
    <property type="match status" value="1"/>
</dbReference>
<dbReference type="GO" id="GO:0005576">
    <property type="term" value="C:extracellular region"/>
    <property type="evidence" value="ECO:0007669"/>
    <property type="project" value="TreeGrafter"/>
</dbReference>
<feature type="signal peptide" evidence="1">
    <location>
        <begin position="1"/>
        <end position="17"/>
    </location>
</feature>
<evidence type="ECO:0000313" key="3">
    <source>
        <dbReference type="EMBL" id="CAH0716963.1"/>
    </source>
</evidence>
<organism evidence="3 4">
    <name type="scientific">Brenthis ino</name>
    <name type="common">lesser marbled fritillary</name>
    <dbReference type="NCBI Taxonomy" id="405034"/>
    <lineage>
        <taxon>Eukaryota</taxon>
        <taxon>Metazoa</taxon>
        <taxon>Ecdysozoa</taxon>
        <taxon>Arthropoda</taxon>
        <taxon>Hexapoda</taxon>
        <taxon>Insecta</taxon>
        <taxon>Pterygota</taxon>
        <taxon>Neoptera</taxon>
        <taxon>Endopterygota</taxon>
        <taxon>Lepidoptera</taxon>
        <taxon>Glossata</taxon>
        <taxon>Ditrysia</taxon>
        <taxon>Papilionoidea</taxon>
        <taxon>Nymphalidae</taxon>
        <taxon>Heliconiinae</taxon>
        <taxon>Argynnini</taxon>
        <taxon>Brenthis</taxon>
    </lineage>
</organism>
<dbReference type="InterPro" id="IPR029070">
    <property type="entry name" value="Chitinase_insertion_sf"/>
</dbReference>
<dbReference type="GO" id="GO:0004568">
    <property type="term" value="F:chitinase activity"/>
    <property type="evidence" value="ECO:0007669"/>
    <property type="project" value="TreeGrafter"/>
</dbReference>
<dbReference type="GO" id="GO:0006032">
    <property type="term" value="P:chitin catabolic process"/>
    <property type="evidence" value="ECO:0007669"/>
    <property type="project" value="TreeGrafter"/>
</dbReference>
<dbReference type="PANTHER" id="PTHR11177">
    <property type="entry name" value="CHITINASE"/>
    <property type="match status" value="1"/>
</dbReference>
<dbReference type="InterPro" id="IPR011583">
    <property type="entry name" value="Chitinase_II/V-like_cat"/>
</dbReference>
<protein>
    <recommendedName>
        <fullName evidence="2">GH18 domain-containing protein</fullName>
    </recommendedName>
</protein>
<feature type="domain" description="GH18" evidence="2">
    <location>
        <begin position="28"/>
        <end position="411"/>
    </location>
</feature>
<keyword evidence="1" id="KW-0732">Signal</keyword>
<dbReference type="Gene3D" id="3.10.50.10">
    <property type="match status" value="1"/>
</dbReference>
<reference evidence="3" key="1">
    <citation type="submission" date="2021-12" db="EMBL/GenBank/DDBJ databases">
        <authorList>
            <person name="Martin H S."/>
        </authorList>
    </citation>
    <scope>NUCLEOTIDE SEQUENCE</scope>
</reference>
<dbReference type="PANTHER" id="PTHR11177:SF403">
    <property type="entry name" value="CHITINASE 2-RELATED"/>
    <property type="match status" value="1"/>
</dbReference>
<dbReference type="EMBL" id="OV170231">
    <property type="protein sequence ID" value="CAH0716963.1"/>
    <property type="molecule type" value="Genomic_DNA"/>
</dbReference>
<dbReference type="Gene3D" id="3.20.20.80">
    <property type="entry name" value="Glycosidases"/>
    <property type="match status" value="1"/>
</dbReference>
<feature type="non-terminal residue" evidence="3">
    <location>
        <position position="529"/>
    </location>
</feature>
<dbReference type="SMART" id="SM00636">
    <property type="entry name" value="Glyco_18"/>
    <property type="match status" value="1"/>
</dbReference>
<dbReference type="Pfam" id="PF00704">
    <property type="entry name" value="Glyco_hydro_18"/>
    <property type="match status" value="1"/>
</dbReference>
<dbReference type="AlphaFoldDB" id="A0A8J9V7V3"/>